<feature type="DNA-binding region" description="H-T-H motif" evidence="5">
    <location>
        <begin position="34"/>
        <end position="53"/>
    </location>
</feature>
<evidence type="ECO:0000256" key="5">
    <source>
        <dbReference type="PROSITE-ProRule" id="PRU00335"/>
    </source>
</evidence>
<accession>A0ABV9YQ86</accession>
<dbReference type="SUPFAM" id="SSF48498">
    <property type="entry name" value="Tetracyclin repressor-like, C-terminal domain"/>
    <property type="match status" value="1"/>
</dbReference>
<gene>
    <name evidence="7" type="ORF">ACFPBZ_21285</name>
</gene>
<dbReference type="SUPFAM" id="SSF46689">
    <property type="entry name" value="Homeodomain-like"/>
    <property type="match status" value="1"/>
</dbReference>
<proteinExistence type="predicted"/>
<dbReference type="PANTHER" id="PTHR30055:SF234">
    <property type="entry name" value="HTH-TYPE TRANSCRIPTIONAL REGULATOR BETI"/>
    <property type="match status" value="1"/>
</dbReference>
<evidence type="ECO:0000256" key="4">
    <source>
        <dbReference type="ARBA" id="ARBA00023163"/>
    </source>
</evidence>
<evidence type="ECO:0000313" key="8">
    <source>
        <dbReference type="Proteomes" id="UP001595947"/>
    </source>
</evidence>
<evidence type="ECO:0000256" key="3">
    <source>
        <dbReference type="ARBA" id="ARBA00023125"/>
    </source>
</evidence>
<sequence length="198" mass="21200">MERRTQQERRETTERALLTATAELVVESGLRSVTLADVGRRAGYSRGIVTHHFGSKQALVEALVAASQTGFVPDVAGREPGLDRLLDLVEGYLRAVTGAGVLSRAFLVLWAESVASAELGPVFRERDALFRADLAADVEAGRAAGEVRPDARPEVVAAIVLAELRGLALQYLVSPTSIDLAATGLVLRAQWDAGLRRS</sequence>
<keyword evidence="3 5" id="KW-0238">DNA-binding</keyword>
<name>A0ABV9YQ86_9PSEU</name>
<dbReference type="Proteomes" id="UP001595947">
    <property type="component" value="Unassembled WGS sequence"/>
</dbReference>
<dbReference type="Pfam" id="PF13977">
    <property type="entry name" value="TetR_C_6"/>
    <property type="match status" value="1"/>
</dbReference>
<dbReference type="InterPro" id="IPR001647">
    <property type="entry name" value="HTH_TetR"/>
</dbReference>
<keyword evidence="1" id="KW-0678">Repressor</keyword>
<keyword evidence="2" id="KW-0805">Transcription regulation</keyword>
<protein>
    <submittedName>
        <fullName evidence="7">TetR/AcrR family transcriptional regulator</fullName>
    </submittedName>
</protein>
<comment type="caution">
    <text evidence="7">The sequence shown here is derived from an EMBL/GenBank/DDBJ whole genome shotgun (WGS) entry which is preliminary data.</text>
</comment>
<keyword evidence="4" id="KW-0804">Transcription</keyword>
<dbReference type="Pfam" id="PF00440">
    <property type="entry name" value="TetR_N"/>
    <property type="match status" value="1"/>
</dbReference>
<dbReference type="InterPro" id="IPR036271">
    <property type="entry name" value="Tet_transcr_reg_TetR-rel_C_sf"/>
</dbReference>
<dbReference type="InterPro" id="IPR039538">
    <property type="entry name" value="BetI_C"/>
</dbReference>
<dbReference type="InterPro" id="IPR050109">
    <property type="entry name" value="HTH-type_TetR-like_transc_reg"/>
</dbReference>
<dbReference type="PRINTS" id="PR00455">
    <property type="entry name" value="HTHTETR"/>
</dbReference>
<evidence type="ECO:0000256" key="2">
    <source>
        <dbReference type="ARBA" id="ARBA00023015"/>
    </source>
</evidence>
<keyword evidence="8" id="KW-1185">Reference proteome</keyword>
<evidence type="ECO:0000313" key="7">
    <source>
        <dbReference type="EMBL" id="MFC5064771.1"/>
    </source>
</evidence>
<dbReference type="Gene3D" id="1.10.357.10">
    <property type="entry name" value="Tetracycline Repressor, domain 2"/>
    <property type="match status" value="1"/>
</dbReference>
<organism evidence="7 8">
    <name type="scientific">Actinomycetospora atypica</name>
    <dbReference type="NCBI Taxonomy" id="1290095"/>
    <lineage>
        <taxon>Bacteria</taxon>
        <taxon>Bacillati</taxon>
        <taxon>Actinomycetota</taxon>
        <taxon>Actinomycetes</taxon>
        <taxon>Pseudonocardiales</taxon>
        <taxon>Pseudonocardiaceae</taxon>
        <taxon>Actinomycetospora</taxon>
    </lineage>
</organism>
<feature type="domain" description="HTH tetR-type" evidence="6">
    <location>
        <begin position="11"/>
        <end position="71"/>
    </location>
</feature>
<evidence type="ECO:0000256" key="1">
    <source>
        <dbReference type="ARBA" id="ARBA00022491"/>
    </source>
</evidence>
<dbReference type="InterPro" id="IPR009057">
    <property type="entry name" value="Homeodomain-like_sf"/>
</dbReference>
<reference evidence="8" key="1">
    <citation type="journal article" date="2019" name="Int. J. Syst. Evol. Microbiol.">
        <title>The Global Catalogue of Microorganisms (GCM) 10K type strain sequencing project: providing services to taxonomists for standard genome sequencing and annotation.</title>
        <authorList>
            <consortium name="The Broad Institute Genomics Platform"/>
            <consortium name="The Broad Institute Genome Sequencing Center for Infectious Disease"/>
            <person name="Wu L."/>
            <person name="Ma J."/>
        </authorList>
    </citation>
    <scope>NUCLEOTIDE SEQUENCE [LARGE SCALE GENOMIC DNA]</scope>
    <source>
        <strain evidence="8">CGMCC 4.7093</strain>
    </source>
</reference>
<dbReference type="PROSITE" id="PS50977">
    <property type="entry name" value="HTH_TETR_2"/>
    <property type="match status" value="1"/>
</dbReference>
<dbReference type="PANTHER" id="PTHR30055">
    <property type="entry name" value="HTH-TYPE TRANSCRIPTIONAL REGULATOR RUTR"/>
    <property type="match status" value="1"/>
</dbReference>
<dbReference type="RefSeq" id="WP_378038111.1">
    <property type="nucleotide sequence ID" value="NZ_JBHSIV010000026.1"/>
</dbReference>
<evidence type="ECO:0000259" key="6">
    <source>
        <dbReference type="PROSITE" id="PS50977"/>
    </source>
</evidence>
<dbReference type="EMBL" id="JBHSIV010000026">
    <property type="protein sequence ID" value="MFC5064771.1"/>
    <property type="molecule type" value="Genomic_DNA"/>
</dbReference>